<reference evidence="8 9" key="1">
    <citation type="submission" date="2020-04" db="EMBL/GenBank/DDBJ databases">
        <title>Draft genome of Leeia sp. IMCC25680.</title>
        <authorList>
            <person name="Song J."/>
            <person name="Cho J.-C."/>
        </authorList>
    </citation>
    <scope>NUCLEOTIDE SEQUENCE [LARGE SCALE GENOMIC DNA]</scope>
    <source>
        <strain evidence="8 9">IMCC25680</strain>
    </source>
</reference>
<dbReference type="GO" id="GO:0006508">
    <property type="term" value="P:proteolysis"/>
    <property type="evidence" value="ECO:0007669"/>
    <property type="project" value="UniProtKB-KW"/>
</dbReference>
<dbReference type="NCBIfam" id="TIGR01932">
    <property type="entry name" value="hflC"/>
    <property type="match status" value="1"/>
</dbReference>
<keyword evidence="9" id="KW-1185">Reference proteome</keyword>
<evidence type="ECO:0000313" key="8">
    <source>
        <dbReference type="EMBL" id="NLR75396.1"/>
    </source>
</evidence>
<comment type="similarity">
    <text evidence="2 6">Belongs to the band 7/mec-2 family. HflC subfamily.</text>
</comment>
<dbReference type="Proteomes" id="UP000587991">
    <property type="component" value="Unassembled WGS sequence"/>
</dbReference>
<dbReference type="SUPFAM" id="SSF117892">
    <property type="entry name" value="Band 7/SPFH domain"/>
    <property type="match status" value="1"/>
</dbReference>
<dbReference type="EMBL" id="JABAIM010000002">
    <property type="protein sequence ID" value="NLR75396.1"/>
    <property type="molecule type" value="Genomic_DNA"/>
</dbReference>
<feature type="domain" description="Band 7" evidence="7">
    <location>
        <begin position="20"/>
        <end position="184"/>
    </location>
</feature>
<dbReference type="InterPro" id="IPR036013">
    <property type="entry name" value="Band_7/SPFH_dom_sf"/>
</dbReference>
<dbReference type="GO" id="GO:0008233">
    <property type="term" value="F:peptidase activity"/>
    <property type="evidence" value="ECO:0007669"/>
    <property type="project" value="UniProtKB-KW"/>
</dbReference>
<protein>
    <recommendedName>
        <fullName evidence="6">Protein HflC</fullName>
    </recommendedName>
</protein>
<dbReference type="SMART" id="SM00244">
    <property type="entry name" value="PHB"/>
    <property type="match status" value="1"/>
</dbReference>
<dbReference type="CDD" id="cd03405">
    <property type="entry name" value="SPFH_HflC"/>
    <property type="match status" value="1"/>
</dbReference>
<dbReference type="PANTHER" id="PTHR42911">
    <property type="entry name" value="MODULATOR OF FTSH PROTEASE HFLC"/>
    <property type="match status" value="1"/>
</dbReference>
<comment type="subcellular location">
    <subcellularLocation>
        <location evidence="1">Membrane</location>
        <topology evidence="1">Single-pass membrane protein</topology>
    </subcellularLocation>
</comment>
<dbReference type="InterPro" id="IPR010200">
    <property type="entry name" value="HflC"/>
</dbReference>
<proteinExistence type="inferred from homology"/>
<evidence type="ECO:0000256" key="2">
    <source>
        <dbReference type="ARBA" id="ARBA00007862"/>
    </source>
</evidence>
<evidence type="ECO:0000256" key="5">
    <source>
        <dbReference type="ARBA" id="ARBA00023136"/>
    </source>
</evidence>
<dbReference type="GO" id="GO:0016020">
    <property type="term" value="C:membrane"/>
    <property type="evidence" value="ECO:0007669"/>
    <property type="project" value="UniProtKB-SubCell"/>
</dbReference>
<evidence type="ECO:0000256" key="4">
    <source>
        <dbReference type="ARBA" id="ARBA00022989"/>
    </source>
</evidence>
<dbReference type="PIRSF" id="PIRSF005651">
    <property type="entry name" value="HflC"/>
    <property type="match status" value="1"/>
</dbReference>
<comment type="caution">
    <text evidence="8">The sequence shown here is derived from an EMBL/GenBank/DDBJ whole genome shotgun (WGS) entry which is preliminary data.</text>
</comment>
<dbReference type="Pfam" id="PF01145">
    <property type="entry name" value="Band_7"/>
    <property type="match status" value="1"/>
</dbReference>
<evidence type="ECO:0000256" key="6">
    <source>
        <dbReference type="PIRNR" id="PIRNR005651"/>
    </source>
</evidence>
<sequence length="299" mass="33665">MNRVLSTLFMLLLVIWAAYLSMFTVDQRQYALVFQFGEIVKTVKEPGINFKIPFMQSVRFFERRVQTIDAEAPDPYNTKEKKNLLVDSFIKWQVADAGQYYRATGGDTAVAENRIKQIVNSRLRDEIGNLTVADVITGKRDEVMANVRNKVNAETSGLGVKVLDVRLKRVDFPDNISGSVYERMKAERRQVANGQRAMGTKEETSIKAEADRQSKVILAEAYRKAEELRGEGDAEAARIYAEAFSQNPEFYAFYKSMQAYQNSFNKKSDVLVLDPSSDFFKYMKSPGGGSAAPAKPAGK</sequence>
<dbReference type="PANTHER" id="PTHR42911:SF1">
    <property type="entry name" value="MODULATOR OF FTSH PROTEASE HFLC"/>
    <property type="match status" value="1"/>
</dbReference>
<dbReference type="AlphaFoldDB" id="A0A847SD60"/>
<evidence type="ECO:0000256" key="3">
    <source>
        <dbReference type="ARBA" id="ARBA00022692"/>
    </source>
</evidence>
<gene>
    <name evidence="8" type="primary">hflC</name>
    <name evidence="8" type="ORF">HF682_09515</name>
</gene>
<name>A0A847SD60_9NEIS</name>
<dbReference type="InterPro" id="IPR001107">
    <property type="entry name" value="Band_7"/>
</dbReference>
<evidence type="ECO:0000256" key="1">
    <source>
        <dbReference type="ARBA" id="ARBA00004167"/>
    </source>
</evidence>
<evidence type="ECO:0000313" key="9">
    <source>
        <dbReference type="Proteomes" id="UP000587991"/>
    </source>
</evidence>
<keyword evidence="5" id="KW-0472">Membrane</keyword>
<keyword evidence="8" id="KW-0378">Hydrolase</keyword>
<dbReference type="RefSeq" id="WP_168877068.1">
    <property type="nucleotide sequence ID" value="NZ_JABAIM010000002.1"/>
</dbReference>
<keyword evidence="3" id="KW-0812">Transmembrane</keyword>
<keyword evidence="8" id="KW-0645">Protease</keyword>
<comment type="function">
    <text evidence="6">HflC and HflK could regulate a protease.</text>
</comment>
<organism evidence="8 9">
    <name type="scientific">Leeia aquatica</name>
    <dbReference type="NCBI Taxonomy" id="2725557"/>
    <lineage>
        <taxon>Bacteria</taxon>
        <taxon>Pseudomonadati</taxon>
        <taxon>Pseudomonadota</taxon>
        <taxon>Betaproteobacteria</taxon>
        <taxon>Neisseriales</taxon>
        <taxon>Leeiaceae</taxon>
        <taxon>Leeia</taxon>
    </lineage>
</organism>
<dbReference type="Gene3D" id="3.30.479.30">
    <property type="entry name" value="Band 7 domain"/>
    <property type="match status" value="1"/>
</dbReference>
<evidence type="ECO:0000259" key="7">
    <source>
        <dbReference type="SMART" id="SM00244"/>
    </source>
</evidence>
<accession>A0A847SD60</accession>
<keyword evidence="4" id="KW-1133">Transmembrane helix</keyword>